<reference evidence="1 2" key="1">
    <citation type="submission" date="2019-09" db="EMBL/GenBank/DDBJ databases">
        <title>Characterisation of the sponge microbiome using genome-centric metagenomics.</title>
        <authorList>
            <person name="Engelberts J.P."/>
            <person name="Robbins S.J."/>
            <person name="De Goeij J.M."/>
            <person name="Aranda M."/>
            <person name="Bell S.C."/>
            <person name="Webster N.S."/>
        </authorList>
    </citation>
    <scope>NUCLEOTIDE SEQUENCE [LARGE SCALE GENOMIC DNA]</scope>
    <source>
        <strain evidence="1">SB0662_bin_43</strain>
    </source>
</reference>
<dbReference type="AlphaFoldDB" id="A0A845DEA9"/>
<protein>
    <submittedName>
        <fullName evidence="1">Uncharacterized protein</fullName>
    </submittedName>
</protein>
<gene>
    <name evidence="1" type="ORF">F4X82_02215</name>
</gene>
<organism evidence="1 2">
    <name type="scientific">Candidatus Spechtbacteria bacterium SB0662_bin_43</name>
    <dbReference type="NCBI Taxonomy" id="2604897"/>
    <lineage>
        <taxon>Bacteria</taxon>
        <taxon>Candidatus Spechtiibacteriota</taxon>
    </lineage>
</organism>
<name>A0A845DEA9_9BACT</name>
<comment type="caution">
    <text evidence="1">The sequence shown here is derived from an EMBL/GenBank/DDBJ whole genome shotgun (WGS) entry which is preliminary data.</text>
</comment>
<sequence length="88" mass="10342">MRDLHIDTSLAIDDYIDGMQLEDDMEATREEAKETIKDMYHLYMGMLKQGEDEEKNIRLYATIVVDICDYRSKCEDIALDCLKDRLSE</sequence>
<evidence type="ECO:0000313" key="1">
    <source>
        <dbReference type="EMBL" id="MYE38311.1"/>
    </source>
</evidence>
<dbReference type="Proteomes" id="UP000449092">
    <property type="component" value="Unassembled WGS sequence"/>
</dbReference>
<evidence type="ECO:0000313" key="2">
    <source>
        <dbReference type="Proteomes" id="UP000449092"/>
    </source>
</evidence>
<dbReference type="EMBL" id="VXOY01000019">
    <property type="protein sequence ID" value="MYE38311.1"/>
    <property type="molecule type" value="Genomic_DNA"/>
</dbReference>
<accession>A0A845DEA9</accession>
<proteinExistence type="predicted"/>